<proteinExistence type="predicted"/>
<comment type="caution">
    <text evidence="1">The sequence shown here is derived from an EMBL/GenBank/DDBJ whole genome shotgun (WGS) entry which is preliminary data.</text>
</comment>
<evidence type="ECO:0000313" key="1">
    <source>
        <dbReference type="EMBL" id="KKL87482.1"/>
    </source>
</evidence>
<name>A0A0F9IJQ1_9ZZZZ</name>
<accession>A0A0F9IJQ1</accession>
<sequence>MDETFVEARDEADRTLVAVDLPQYQCHKVVRAAKITGLSLNHEDDGSGQCNTLIFGDIGGYKRVADGWIERFKPEEGGYFVRYADGYTSFSPAKAFEEGYSKI</sequence>
<dbReference type="AlphaFoldDB" id="A0A0F9IJQ1"/>
<protein>
    <submittedName>
        <fullName evidence="1">Uncharacterized protein</fullName>
    </submittedName>
</protein>
<organism evidence="1">
    <name type="scientific">marine sediment metagenome</name>
    <dbReference type="NCBI Taxonomy" id="412755"/>
    <lineage>
        <taxon>unclassified sequences</taxon>
        <taxon>metagenomes</taxon>
        <taxon>ecological metagenomes</taxon>
    </lineage>
</organism>
<dbReference type="EMBL" id="LAZR01020822">
    <property type="protein sequence ID" value="KKL87482.1"/>
    <property type="molecule type" value="Genomic_DNA"/>
</dbReference>
<gene>
    <name evidence="1" type="ORF">LCGC14_1934250</name>
</gene>
<reference evidence="1" key="1">
    <citation type="journal article" date="2015" name="Nature">
        <title>Complex archaea that bridge the gap between prokaryotes and eukaryotes.</title>
        <authorList>
            <person name="Spang A."/>
            <person name="Saw J.H."/>
            <person name="Jorgensen S.L."/>
            <person name="Zaremba-Niedzwiedzka K."/>
            <person name="Martijn J."/>
            <person name="Lind A.E."/>
            <person name="van Eijk R."/>
            <person name="Schleper C."/>
            <person name="Guy L."/>
            <person name="Ettema T.J."/>
        </authorList>
    </citation>
    <scope>NUCLEOTIDE SEQUENCE</scope>
</reference>